<sequence>MNAPSSVSQLESIITNLETCVAALHNTPFTHARDGPGDLTVLGTRVANVGTAIQKKAGSYRPPCRPEVWEASKNLRTQTQSAIEALIRDQALKQSSGFRRNIVLIFAGPRFSNFDSAQMKARKMATRIRCERLRQLEPDQLVVWALSYKSTSWAVGSMGTEMFDCLTEAVHFNAPRWPTAVGEVLYKLQETELRQSVEYSEFLRGEMRQKLRHKGRINNVKSSVDCRQ</sequence>
<organism evidence="1 2">
    <name type="scientific">Beauveria bassiana (strain ARSEF 2860)</name>
    <name type="common">White muscardine disease fungus</name>
    <name type="synonym">Tritirachium shiotae</name>
    <dbReference type="NCBI Taxonomy" id="655819"/>
    <lineage>
        <taxon>Eukaryota</taxon>
        <taxon>Fungi</taxon>
        <taxon>Dikarya</taxon>
        <taxon>Ascomycota</taxon>
        <taxon>Pezizomycotina</taxon>
        <taxon>Sordariomycetes</taxon>
        <taxon>Hypocreomycetidae</taxon>
        <taxon>Hypocreales</taxon>
        <taxon>Cordycipitaceae</taxon>
        <taxon>Beauveria</taxon>
    </lineage>
</organism>
<protein>
    <submittedName>
        <fullName evidence="1">Uncharacterized protein</fullName>
    </submittedName>
</protein>
<dbReference type="STRING" id="655819.J4VQ04"/>
<keyword evidence="2" id="KW-1185">Reference proteome</keyword>
<dbReference type="RefSeq" id="XP_008603604.1">
    <property type="nucleotide sequence ID" value="XM_008605382.1"/>
</dbReference>
<dbReference type="GeneID" id="19893297"/>
<proteinExistence type="predicted"/>
<gene>
    <name evidence="1" type="ORF">BBA_10285</name>
</gene>
<dbReference type="InParanoid" id="J4VQ04"/>
<dbReference type="HOGENOM" id="CLU_098735_0_0_1"/>
<evidence type="ECO:0000313" key="1">
    <source>
        <dbReference type="EMBL" id="EJP60765.1"/>
    </source>
</evidence>
<dbReference type="AlphaFoldDB" id="J4VQ04"/>
<dbReference type="EMBL" id="JH725265">
    <property type="protein sequence ID" value="EJP60765.1"/>
    <property type="molecule type" value="Genomic_DNA"/>
</dbReference>
<name>J4VQ04_BEAB2</name>
<evidence type="ECO:0000313" key="2">
    <source>
        <dbReference type="Proteomes" id="UP000002762"/>
    </source>
</evidence>
<accession>J4VQ04</accession>
<reference evidence="1 2" key="1">
    <citation type="journal article" date="2012" name="Sci. Rep.">
        <title>Genomic perspectives on the evolution of fungal entomopathogenicity in Beauveria bassiana.</title>
        <authorList>
            <person name="Xiao G."/>
            <person name="Ying S.H."/>
            <person name="Zheng P."/>
            <person name="Wang Z.L."/>
            <person name="Zhang S."/>
            <person name="Xie X.Q."/>
            <person name="Shang Y."/>
            <person name="St Leger R.J."/>
            <person name="Zhao G.P."/>
            <person name="Wang C."/>
            <person name="Feng M.G."/>
        </authorList>
    </citation>
    <scope>NUCLEOTIDE SEQUENCE [LARGE SCALE GENOMIC DNA]</scope>
    <source>
        <strain evidence="1 2">ARSEF 2860</strain>
    </source>
</reference>
<dbReference type="Proteomes" id="UP000002762">
    <property type="component" value="Unassembled WGS sequence"/>
</dbReference>